<keyword evidence="3" id="KW-1185">Reference proteome</keyword>
<comment type="caution">
    <text evidence="2">The sequence shown here is derived from an EMBL/GenBank/DDBJ whole genome shotgun (WGS) entry which is preliminary data.</text>
</comment>
<gene>
    <name evidence="2" type="ORF">ACFO5K_22415</name>
</gene>
<reference evidence="3" key="1">
    <citation type="journal article" date="2019" name="Int. J. Syst. Evol. Microbiol.">
        <title>The Global Catalogue of Microorganisms (GCM) 10K type strain sequencing project: providing services to taxonomists for standard genome sequencing and annotation.</title>
        <authorList>
            <consortium name="The Broad Institute Genomics Platform"/>
            <consortium name="The Broad Institute Genome Sequencing Center for Infectious Disease"/>
            <person name="Wu L."/>
            <person name="Ma J."/>
        </authorList>
    </citation>
    <scope>NUCLEOTIDE SEQUENCE [LARGE SCALE GENOMIC DNA]</scope>
    <source>
        <strain evidence="3">IBRC-M 10490</strain>
    </source>
</reference>
<dbReference type="EMBL" id="JBHSDL010000028">
    <property type="protein sequence ID" value="MFC4376848.1"/>
    <property type="molecule type" value="Genomic_DNA"/>
</dbReference>
<dbReference type="InterPro" id="IPR050627">
    <property type="entry name" value="Nitroreductase/BluB"/>
</dbReference>
<dbReference type="PANTHER" id="PTHR23026:SF123">
    <property type="entry name" value="NAD(P)H NITROREDUCTASE RV3131-RELATED"/>
    <property type="match status" value="1"/>
</dbReference>
<dbReference type="SUPFAM" id="SSF55469">
    <property type="entry name" value="FMN-dependent nitroreductase-like"/>
    <property type="match status" value="2"/>
</dbReference>
<accession>A0ABV8VQE3</accession>
<feature type="region of interest" description="Disordered" evidence="1">
    <location>
        <begin position="1"/>
        <end position="57"/>
    </location>
</feature>
<organism evidence="2 3">
    <name type="scientific">Nocardia halotolerans</name>
    <dbReference type="NCBI Taxonomy" id="1755878"/>
    <lineage>
        <taxon>Bacteria</taxon>
        <taxon>Bacillati</taxon>
        <taxon>Actinomycetota</taxon>
        <taxon>Actinomycetes</taxon>
        <taxon>Mycobacteriales</taxon>
        <taxon>Nocardiaceae</taxon>
        <taxon>Nocardia</taxon>
    </lineage>
</organism>
<name>A0ABV8VQE3_9NOCA</name>
<protein>
    <submittedName>
        <fullName evidence="2">Acg family FMN-binding oxidoreductase</fullName>
    </submittedName>
</protein>
<sequence>MPGTTSSISGSHTTAPRTTDPMTIGSSTTDPMITGSSTTEQRITGPGTAEPMVTTTPVTMPSIDTCRDAVEMAVRAPSVHNTQPWRWRIEPGRVDLFADFDRQVPSTDPRARALLVSCGAALHHLDVAFAMLGWRAVVDRMPDPDRTDHLATVTLVPHTPSDIDIRMAAAIHLRQSDRRRYAGRPVPARDLRAVSQVASRFGAAARLVPDLLLSHLADPMQRAAARHARDEDYLAELERWTCAPGATAGVPARNAPRARRDGELPVRLFAETQLSEYTDDPDSANWLVVCTPHDNRLSQLRAGEATSAMLLQATYLGLATSIQSEPLGMLDLRDEIRGTLLQDCAYPHVMIRLGRMPHAAAPLESTPRRPLGEVVELA</sequence>
<proteinExistence type="predicted"/>
<dbReference type="Proteomes" id="UP001595844">
    <property type="component" value="Unassembled WGS sequence"/>
</dbReference>
<feature type="compositionally biased region" description="Polar residues" evidence="1">
    <location>
        <begin position="15"/>
        <end position="42"/>
    </location>
</feature>
<dbReference type="RefSeq" id="WP_378566444.1">
    <property type="nucleotide sequence ID" value="NZ_JBHSDL010000028.1"/>
</dbReference>
<dbReference type="InterPro" id="IPR000415">
    <property type="entry name" value="Nitroreductase-like"/>
</dbReference>
<dbReference type="PANTHER" id="PTHR23026">
    <property type="entry name" value="NADPH NITROREDUCTASE"/>
    <property type="match status" value="1"/>
</dbReference>
<evidence type="ECO:0000256" key="1">
    <source>
        <dbReference type="SAM" id="MobiDB-lite"/>
    </source>
</evidence>
<feature type="compositionally biased region" description="Low complexity" evidence="1">
    <location>
        <begin position="1"/>
        <end position="14"/>
    </location>
</feature>
<evidence type="ECO:0000313" key="3">
    <source>
        <dbReference type="Proteomes" id="UP001595844"/>
    </source>
</evidence>
<evidence type="ECO:0000313" key="2">
    <source>
        <dbReference type="EMBL" id="MFC4376848.1"/>
    </source>
</evidence>
<dbReference type="NCBIfam" id="NF047509">
    <property type="entry name" value="Rv3131_FMN_oxido"/>
    <property type="match status" value="1"/>
</dbReference>
<dbReference type="Gene3D" id="3.40.109.10">
    <property type="entry name" value="NADH Oxidase"/>
    <property type="match status" value="1"/>
</dbReference>